<name>A0A346TPU0_9ABAC</name>
<proteinExistence type="predicted"/>
<sequence>MANIQSVLDFLQDPNNNVVDFFQKLTSPVSMELFDAVCYRDDNRSTYDDEVTLNSRTLLEFLQLAMAIYNNKVGVKYAMEDIITTTAAKPMASAAAISAKITQLENMVRRVNDSSRFKSKLQNILEHIINENNINNLGALFKTFLDLYKLYQAEESEIDELFREIVTLDRGAEVTVSSASPSAAAVATSKPQPPSAMGAEQSYAPPPPPVSATAGAYSSNTIQKIDNYDDVVAGTTAVAEPVYAEPVYLAGPPPPPPPPMPNLISTPNVPLSSTETSVPSAFIPPPPPPPLPFSSSLPNIPPPPPPAPPLETPVPSSVAAAPPPLPPTSAQQPPPPPVMDFNTELKERLKRKTPLSPDKFSTLQAKRTQKPEAATAAAVPRSESTLSILNRRMAMLPPSSSSGTEAHDEDRNNDWLASSTEITALKSQFRDLQKKIEQLPMEPPESITTLTAAVSSIFDKAQIFADDAETLRAYIAKLDKLIKDTMTL</sequence>
<feature type="compositionally biased region" description="Pro residues" evidence="1">
    <location>
        <begin position="299"/>
        <end position="312"/>
    </location>
</feature>
<feature type="compositionally biased region" description="Low complexity" evidence="1">
    <location>
        <begin position="179"/>
        <end position="189"/>
    </location>
</feature>
<dbReference type="KEGG" id="vg:65102250"/>
<dbReference type="Proteomes" id="UP000503448">
    <property type="component" value="Segment"/>
</dbReference>
<dbReference type="RefSeq" id="YP_010087003.1">
    <property type="nucleotide sequence ID" value="NC_055502.1"/>
</dbReference>
<feature type="compositionally biased region" description="Pro residues" evidence="1">
    <location>
        <begin position="282"/>
        <end position="292"/>
    </location>
</feature>
<evidence type="ECO:0000313" key="3">
    <source>
        <dbReference type="Proteomes" id="UP000503448"/>
    </source>
</evidence>
<feature type="region of interest" description="Disordered" evidence="1">
    <location>
        <begin position="179"/>
        <end position="215"/>
    </location>
</feature>
<protein>
    <submittedName>
        <fullName evidence="2">PP78/83</fullName>
    </submittedName>
</protein>
<feature type="compositionally biased region" description="Polar residues" evidence="1">
    <location>
        <begin position="263"/>
        <end position="275"/>
    </location>
</feature>
<dbReference type="PRINTS" id="PR01217">
    <property type="entry name" value="PRICHEXTENSN"/>
</dbReference>
<keyword evidence="3" id="KW-1185">Reference proteome</keyword>
<dbReference type="SMR" id="A0A346TPU0"/>
<reference evidence="2 3" key="1">
    <citation type="submission" date="2018-05" db="EMBL/GenBank/DDBJ databases">
        <title>The complete genome sequence of an alphabaculovirus isolated from the southern armyworm, Spodoptera eridania.</title>
        <authorList>
            <person name="Harrison R.L."/>
            <person name="Rowley D.L."/>
        </authorList>
    </citation>
    <scope>NUCLEOTIDE SEQUENCE [LARGE SCALE GENOMIC DNA]</scope>
    <source>
        <strain evidence="2">251</strain>
    </source>
</reference>
<evidence type="ECO:0000313" key="2">
    <source>
        <dbReference type="EMBL" id="AXU41600.1"/>
    </source>
</evidence>
<accession>A0A346TPU0</accession>
<organism evidence="2 3">
    <name type="scientific">Spodoptera eridania nucleopolyhedrovirus</name>
    <dbReference type="NCBI Taxonomy" id="2315721"/>
    <lineage>
        <taxon>Viruses</taxon>
        <taxon>Viruses incertae sedis</taxon>
        <taxon>Naldaviricetes</taxon>
        <taxon>Lefavirales</taxon>
        <taxon>Baculoviridae</taxon>
        <taxon>Alphabaculovirus</taxon>
        <taxon>Alphabaculovirus speridaniae</taxon>
    </lineage>
</organism>
<dbReference type="GeneID" id="65102250"/>
<dbReference type="EMBL" id="MH320559">
    <property type="protein sequence ID" value="AXU41600.1"/>
    <property type="molecule type" value="Genomic_DNA"/>
</dbReference>
<feature type="region of interest" description="Disordered" evidence="1">
    <location>
        <begin position="253"/>
        <end position="381"/>
    </location>
</feature>
<feature type="compositionally biased region" description="Pro residues" evidence="1">
    <location>
        <begin position="321"/>
        <end position="338"/>
    </location>
</feature>
<evidence type="ECO:0000256" key="1">
    <source>
        <dbReference type="SAM" id="MobiDB-lite"/>
    </source>
</evidence>